<dbReference type="OrthoDB" id="7615426at2"/>
<dbReference type="KEGG" id="eke:EK0264_10690"/>
<dbReference type="InterPro" id="IPR001173">
    <property type="entry name" value="Glyco_trans_2-like"/>
</dbReference>
<dbReference type="Pfam" id="PF00535">
    <property type="entry name" value="Glycos_transf_2"/>
    <property type="match status" value="2"/>
</dbReference>
<proteinExistence type="predicted"/>
<reference evidence="2 3" key="1">
    <citation type="journal article" date="2018" name="Int. J. Syst. Evol. Microbiol.">
        <title>Epidermidibacterium keratini gen. nov., sp. nov., a member of the family Sporichthyaceae, isolated from keratin epidermis.</title>
        <authorList>
            <person name="Lee D.G."/>
            <person name="Trujillo M.E."/>
            <person name="Kang S."/>
            <person name="Nam J.J."/>
            <person name="Kim Y.J."/>
        </authorList>
    </citation>
    <scope>NUCLEOTIDE SEQUENCE [LARGE SCALE GENOMIC DNA]</scope>
    <source>
        <strain evidence="2 3">EPI-7</strain>
    </source>
</reference>
<dbReference type="Proteomes" id="UP000463857">
    <property type="component" value="Chromosome"/>
</dbReference>
<dbReference type="PANTHER" id="PTHR43179:SF7">
    <property type="entry name" value="RHAMNOSYLTRANSFERASE WBBL"/>
    <property type="match status" value="1"/>
</dbReference>
<keyword evidence="2" id="KW-0808">Transferase</keyword>
<dbReference type="PANTHER" id="PTHR43179">
    <property type="entry name" value="RHAMNOSYLTRANSFERASE WBBL"/>
    <property type="match status" value="1"/>
</dbReference>
<keyword evidence="3" id="KW-1185">Reference proteome</keyword>
<gene>
    <name evidence="2" type="ORF">EK0264_10690</name>
</gene>
<dbReference type="GO" id="GO:0016757">
    <property type="term" value="F:glycosyltransferase activity"/>
    <property type="evidence" value="ECO:0007669"/>
    <property type="project" value="UniProtKB-KW"/>
</dbReference>
<dbReference type="CDD" id="cd04184">
    <property type="entry name" value="GT2_RfbC_Mx_like"/>
    <property type="match status" value="1"/>
</dbReference>
<organism evidence="2 3">
    <name type="scientific">Epidermidibacterium keratini</name>
    <dbReference type="NCBI Taxonomy" id="1891644"/>
    <lineage>
        <taxon>Bacteria</taxon>
        <taxon>Bacillati</taxon>
        <taxon>Actinomycetota</taxon>
        <taxon>Actinomycetes</taxon>
        <taxon>Sporichthyales</taxon>
        <taxon>Sporichthyaceae</taxon>
        <taxon>Epidermidibacterium</taxon>
    </lineage>
</organism>
<evidence type="ECO:0000313" key="2">
    <source>
        <dbReference type="EMBL" id="QHC00709.1"/>
    </source>
</evidence>
<evidence type="ECO:0000259" key="1">
    <source>
        <dbReference type="Pfam" id="PF00535"/>
    </source>
</evidence>
<dbReference type="AlphaFoldDB" id="A0A7L4YPI5"/>
<dbReference type="Gene3D" id="3.90.550.10">
    <property type="entry name" value="Spore Coat Polysaccharide Biosynthesis Protein SpsA, Chain A"/>
    <property type="match status" value="2"/>
</dbReference>
<protein>
    <submittedName>
        <fullName evidence="2">Glycosyltransferase</fullName>
    </submittedName>
</protein>
<sequence length="526" mass="59676">MTSPDPTPHTLSIVVPVYRTNHRHLREMLDSVLAQDDPHWQLVVVDDHSGEADLTEILDSYARRDRRIIIEVMEQNGGIGAATAHGIDRATGDYIALLDHDDMLTADAVRRVLDAVRAEPDADVLYSNEFRVDEAGAHPYRFLKPDFSPERLRSQMYFGHLVVYSRHVLQRIGGMRLGYDGSQDYDLALRASEIARRVVHIPRSIYKWRIHDSSVSHAKGNDRVFDSARRALTEHLARVGIDGVVEQTHDEGVYRIRRRLTDSPLVSIIIPTRGSIGTVDDHERVFVIEAVRSVIERSTYRNYEIIVVWDTGTPQSVLDALVALDPDRVRLVEYDLPFNFSAKINRGAVVAHGEYFLMLNDDVELIDPDWLEVMLAHFAAEDVGMVGSVLYFEDGTVQHAGHLYEGGNAGHIGIGEKADWVGVAKELHVEREVSGVTAACSVVRAELFFRVGGMSTTLPVNYNDVDFCLKVAQAGYRIIVTPYARMYHYESQTRISGVHPNEWRELNDRWGRLMLRDRFEPFPHRY</sequence>
<dbReference type="InterPro" id="IPR029044">
    <property type="entry name" value="Nucleotide-diphossugar_trans"/>
</dbReference>
<dbReference type="InParanoid" id="A0A7L4YPI5"/>
<name>A0A7L4YPI5_9ACTN</name>
<evidence type="ECO:0000313" key="3">
    <source>
        <dbReference type="Proteomes" id="UP000463857"/>
    </source>
</evidence>
<feature type="domain" description="Glycosyltransferase 2-like" evidence="1">
    <location>
        <begin position="267"/>
        <end position="398"/>
    </location>
</feature>
<feature type="domain" description="Glycosyltransferase 2-like" evidence="1">
    <location>
        <begin position="12"/>
        <end position="139"/>
    </location>
</feature>
<dbReference type="SUPFAM" id="SSF53448">
    <property type="entry name" value="Nucleotide-diphospho-sugar transferases"/>
    <property type="match status" value="2"/>
</dbReference>
<accession>A0A7L4YPI5</accession>
<dbReference type="EMBL" id="CP047156">
    <property type="protein sequence ID" value="QHC00709.1"/>
    <property type="molecule type" value="Genomic_DNA"/>
</dbReference>